<gene>
    <name evidence="5" type="primary">rpmC</name>
    <name evidence="7" type="ordered locus">AciPR4_3228</name>
</gene>
<organism evidence="7 8">
    <name type="scientific">Terriglobus saanensis (strain ATCC BAA-1853 / DSM 23119 / SP1PR4)</name>
    <dbReference type="NCBI Taxonomy" id="401053"/>
    <lineage>
        <taxon>Bacteria</taxon>
        <taxon>Pseudomonadati</taxon>
        <taxon>Acidobacteriota</taxon>
        <taxon>Terriglobia</taxon>
        <taxon>Terriglobales</taxon>
        <taxon>Acidobacteriaceae</taxon>
        <taxon>Terriglobus</taxon>
    </lineage>
</organism>
<proteinExistence type="inferred from homology"/>
<dbReference type="EMBL" id="CP002467">
    <property type="protein sequence ID" value="ADV83984.1"/>
    <property type="molecule type" value="Genomic_DNA"/>
</dbReference>
<dbReference type="KEGG" id="tsa:AciPR4_3228"/>
<keyword evidence="3 5" id="KW-0687">Ribonucleoprotein</keyword>
<dbReference type="NCBIfam" id="TIGR00012">
    <property type="entry name" value="L29"/>
    <property type="match status" value="1"/>
</dbReference>
<evidence type="ECO:0000256" key="5">
    <source>
        <dbReference type="HAMAP-Rule" id="MF_00374"/>
    </source>
</evidence>
<dbReference type="AlphaFoldDB" id="E8V7L0"/>
<dbReference type="STRING" id="401053.AciPR4_3228"/>
<accession>E8V7L0</accession>
<evidence type="ECO:0000256" key="3">
    <source>
        <dbReference type="ARBA" id="ARBA00023274"/>
    </source>
</evidence>
<dbReference type="eggNOG" id="COG0255">
    <property type="taxonomic scope" value="Bacteria"/>
</dbReference>
<dbReference type="SUPFAM" id="SSF46561">
    <property type="entry name" value="Ribosomal protein L29 (L29p)"/>
    <property type="match status" value="1"/>
</dbReference>
<evidence type="ECO:0000256" key="1">
    <source>
        <dbReference type="ARBA" id="ARBA00009254"/>
    </source>
</evidence>
<evidence type="ECO:0000256" key="6">
    <source>
        <dbReference type="SAM" id="MobiDB-lite"/>
    </source>
</evidence>
<dbReference type="HOGENOM" id="CLU_158491_3_1_0"/>
<dbReference type="InterPro" id="IPR001854">
    <property type="entry name" value="Ribosomal_uL29"/>
</dbReference>
<reference evidence="7 8" key="1">
    <citation type="journal article" date="2012" name="Stand. Genomic Sci.">
        <title>Complete genome sequence of Terriglobus saanensis type strain SP1PR4(T), an Acidobacteria from tundra soil.</title>
        <authorList>
            <person name="Rawat S.R."/>
            <person name="Mannisto M.K."/>
            <person name="Starovoytov V."/>
            <person name="Goodwin L."/>
            <person name="Nolan M."/>
            <person name="Hauser L."/>
            <person name="Land M."/>
            <person name="Davenport K.W."/>
            <person name="Woyke T."/>
            <person name="Haggblom M.M."/>
        </authorList>
    </citation>
    <scope>NUCLEOTIDE SEQUENCE</scope>
    <source>
        <strain evidence="8">ATCC BAA-1853 / DSM 23119 / SP1PR4</strain>
    </source>
</reference>
<protein>
    <recommendedName>
        <fullName evidence="4 5">Large ribosomal subunit protein uL29</fullName>
    </recommendedName>
</protein>
<dbReference type="Pfam" id="PF00831">
    <property type="entry name" value="Ribosomal_L29"/>
    <property type="match status" value="1"/>
</dbReference>
<evidence type="ECO:0000313" key="8">
    <source>
        <dbReference type="Proteomes" id="UP000006844"/>
    </source>
</evidence>
<dbReference type="CDD" id="cd00427">
    <property type="entry name" value="Ribosomal_L29_HIP"/>
    <property type="match status" value="1"/>
</dbReference>
<dbReference type="GO" id="GO:0005840">
    <property type="term" value="C:ribosome"/>
    <property type="evidence" value="ECO:0007669"/>
    <property type="project" value="UniProtKB-KW"/>
</dbReference>
<dbReference type="GO" id="GO:0006412">
    <property type="term" value="P:translation"/>
    <property type="evidence" value="ECO:0007669"/>
    <property type="project" value="UniProtKB-UniRule"/>
</dbReference>
<dbReference type="Proteomes" id="UP000006844">
    <property type="component" value="Chromosome"/>
</dbReference>
<dbReference type="HAMAP" id="MF_00374">
    <property type="entry name" value="Ribosomal_uL29"/>
    <property type="match status" value="1"/>
</dbReference>
<comment type="similarity">
    <text evidence="1 5">Belongs to the universal ribosomal protein uL29 family.</text>
</comment>
<dbReference type="InterPro" id="IPR036049">
    <property type="entry name" value="Ribosomal_uL29_sf"/>
</dbReference>
<sequence length="83" mass="9220">MALDKIQNLSDGELKTEEAKAAEQLFRLRFQQGLGNNEGVKNIRGLRKDVARIKTLESQRRLGIAKAPTETDAPTTKKKAKKG</sequence>
<evidence type="ECO:0000256" key="2">
    <source>
        <dbReference type="ARBA" id="ARBA00022980"/>
    </source>
</evidence>
<dbReference type="GO" id="GO:0003735">
    <property type="term" value="F:structural constituent of ribosome"/>
    <property type="evidence" value="ECO:0007669"/>
    <property type="project" value="InterPro"/>
</dbReference>
<evidence type="ECO:0000313" key="7">
    <source>
        <dbReference type="EMBL" id="ADV83984.1"/>
    </source>
</evidence>
<dbReference type="Gene3D" id="1.10.287.310">
    <property type="match status" value="1"/>
</dbReference>
<keyword evidence="8" id="KW-1185">Reference proteome</keyword>
<evidence type="ECO:0000256" key="4">
    <source>
        <dbReference type="ARBA" id="ARBA00035204"/>
    </source>
</evidence>
<dbReference type="GO" id="GO:1990904">
    <property type="term" value="C:ribonucleoprotein complex"/>
    <property type="evidence" value="ECO:0007669"/>
    <property type="project" value="UniProtKB-KW"/>
</dbReference>
<name>E8V7L0_TERSS</name>
<keyword evidence="2 5" id="KW-0689">Ribosomal protein</keyword>
<feature type="region of interest" description="Disordered" evidence="6">
    <location>
        <begin position="62"/>
        <end position="83"/>
    </location>
</feature>
<dbReference type="OrthoDB" id="9815192at2"/>
<feature type="compositionally biased region" description="Low complexity" evidence="6">
    <location>
        <begin position="65"/>
        <end position="74"/>
    </location>
</feature>
<dbReference type="RefSeq" id="WP_013569715.1">
    <property type="nucleotide sequence ID" value="NC_014963.1"/>
</dbReference>